<gene>
    <name evidence="1" type="ORF">CASFOL_015118</name>
</gene>
<dbReference type="EMBL" id="JAVIJP010000017">
    <property type="protein sequence ID" value="KAL3640150.1"/>
    <property type="molecule type" value="Genomic_DNA"/>
</dbReference>
<evidence type="ECO:0000313" key="1">
    <source>
        <dbReference type="EMBL" id="KAL3640150.1"/>
    </source>
</evidence>
<evidence type="ECO:0000313" key="2">
    <source>
        <dbReference type="Proteomes" id="UP001632038"/>
    </source>
</evidence>
<protein>
    <submittedName>
        <fullName evidence="1">Uncharacterized protein</fullName>
    </submittedName>
</protein>
<name>A0ABD3DH10_9LAMI</name>
<accession>A0ABD3DH10</accession>
<dbReference type="AlphaFoldDB" id="A0ABD3DH10"/>
<proteinExistence type="predicted"/>
<organism evidence="1 2">
    <name type="scientific">Castilleja foliolosa</name>
    <dbReference type="NCBI Taxonomy" id="1961234"/>
    <lineage>
        <taxon>Eukaryota</taxon>
        <taxon>Viridiplantae</taxon>
        <taxon>Streptophyta</taxon>
        <taxon>Embryophyta</taxon>
        <taxon>Tracheophyta</taxon>
        <taxon>Spermatophyta</taxon>
        <taxon>Magnoliopsida</taxon>
        <taxon>eudicotyledons</taxon>
        <taxon>Gunneridae</taxon>
        <taxon>Pentapetalae</taxon>
        <taxon>asterids</taxon>
        <taxon>lamiids</taxon>
        <taxon>Lamiales</taxon>
        <taxon>Orobanchaceae</taxon>
        <taxon>Pedicularideae</taxon>
        <taxon>Castillejinae</taxon>
        <taxon>Castilleja</taxon>
    </lineage>
</organism>
<reference evidence="2" key="1">
    <citation type="journal article" date="2024" name="IScience">
        <title>Strigolactones Initiate the Formation of Haustorium-like Structures in Castilleja.</title>
        <authorList>
            <person name="Buerger M."/>
            <person name="Peterson D."/>
            <person name="Chory J."/>
        </authorList>
    </citation>
    <scope>NUCLEOTIDE SEQUENCE [LARGE SCALE GENOMIC DNA]</scope>
</reference>
<comment type="caution">
    <text evidence="1">The sequence shown here is derived from an EMBL/GenBank/DDBJ whole genome shotgun (WGS) entry which is preliminary data.</text>
</comment>
<keyword evidence="2" id="KW-1185">Reference proteome</keyword>
<sequence length="135" mass="15385">MKRSAGQITIQCLRSRNLRRGFGPDLNNINVPQNPISMPMRNIMRDRVPPRRQPAVGPQEITVPSFQSHLHPIAYRLPLHGRVQFPRHALDHFSARHTQQKLIVVGFEVFAVTALQPDHVFDVVHKFDGPFGGTR</sequence>
<dbReference type="Proteomes" id="UP001632038">
    <property type="component" value="Unassembled WGS sequence"/>
</dbReference>